<dbReference type="EMBL" id="JAFIMR010000007">
    <property type="protein sequence ID" value="KAI1876600.1"/>
    <property type="molecule type" value="Genomic_DNA"/>
</dbReference>
<feature type="compositionally biased region" description="Low complexity" evidence="5">
    <location>
        <begin position="265"/>
        <end position="275"/>
    </location>
</feature>
<keyword evidence="2" id="KW-0813">Transport</keyword>
<feature type="region of interest" description="Disordered" evidence="5">
    <location>
        <begin position="250"/>
        <end position="348"/>
    </location>
</feature>
<dbReference type="PANTHER" id="PTHR12894:SF27">
    <property type="entry name" value="TRANSFORMING GROWTH FACTOR-BETA RECEPTOR-ASSOCIATED PROTEIN 1"/>
    <property type="match status" value="1"/>
</dbReference>
<proteinExistence type="predicted"/>
<dbReference type="PANTHER" id="PTHR12894">
    <property type="entry name" value="CNH DOMAIN CONTAINING"/>
    <property type="match status" value="1"/>
</dbReference>
<dbReference type="InterPro" id="IPR001180">
    <property type="entry name" value="CNH_dom"/>
</dbReference>
<comment type="subcellular location">
    <subcellularLocation>
        <location evidence="1">Cytoplasm</location>
    </subcellularLocation>
</comment>
<feature type="region of interest" description="Disordered" evidence="5">
    <location>
        <begin position="1302"/>
        <end position="1333"/>
    </location>
</feature>
<feature type="domain" description="CNH" evidence="6">
    <location>
        <begin position="45"/>
        <end position="465"/>
    </location>
</feature>
<gene>
    <name evidence="7" type="ORF">JX265_004126</name>
</gene>
<reference evidence="7" key="1">
    <citation type="submission" date="2021-03" db="EMBL/GenBank/DDBJ databases">
        <title>Revisited historic fungal species revealed as producer of novel bioactive compounds through whole genome sequencing and comparative genomics.</title>
        <authorList>
            <person name="Vignolle G.A."/>
            <person name="Hochenegger N."/>
            <person name="Mach R.L."/>
            <person name="Mach-Aigner A.R."/>
            <person name="Javad Rahimi M."/>
            <person name="Salim K.A."/>
            <person name="Chan C.M."/>
            <person name="Lim L.B.L."/>
            <person name="Cai F."/>
            <person name="Druzhinina I.S."/>
            <person name="U'Ren J.M."/>
            <person name="Derntl C."/>
        </authorList>
    </citation>
    <scope>NUCLEOTIDE SEQUENCE</scope>
    <source>
        <strain evidence="7">TUCIM 5799</strain>
    </source>
</reference>
<evidence type="ECO:0000256" key="3">
    <source>
        <dbReference type="ARBA" id="ARBA00022490"/>
    </source>
</evidence>
<keyword evidence="4" id="KW-0653">Protein transport</keyword>
<evidence type="ECO:0000256" key="2">
    <source>
        <dbReference type="ARBA" id="ARBA00022448"/>
    </source>
</evidence>
<evidence type="ECO:0000313" key="7">
    <source>
        <dbReference type="EMBL" id="KAI1876600.1"/>
    </source>
</evidence>
<feature type="compositionally biased region" description="Basic and acidic residues" evidence="5">
    <location>
        <begin position="8"/>
        <end position="19"/>
    </location>
</feature>
<comment type="caution">
    <text evidence="7">The sequence shown here is derived from an EMBL/GenBank/DDBJ whole genome shotgun (WGS) entry which is preliminary data.</text>
</comment>
<evidence type="ECO:0000313" key="8">
    <source>
        <dbReference type="Proteomes" id="UP000829685"/>
    </source>
</evidence>
<feature type="region of interest" description="Disordered" evidence="5">
    <location>
        <begin position="536"/>
        <end position="563"/>
    </location>
</feature>
<name>A0A9P9WRL7_9PEZI</name>
<evidence type="ECO:0000256" key="1">
    <source>
        <dbReference type="ARBA" id="ARBA00004496"/>
    </source>
</evidence>
<dbReference type="GO" id="GO:0005737">
    <property type="term" value="C:cytoplasm"/>
    <property type="evidence" value="ECO:0007669"/>
    <property type="project" value="UniProtKB-SubCell"/>
</dbReference>
<sequence length="1374" mass="151818">MASDAQDEERALEKPKRTPLESGPYVLRTLLQDVPLSADGAADHDIKINCVDYLDGNLYVGTSASELIHFVKIPPDPADKSPTTTFVQASRLQPAFAEPPGSSGSSRPGVQQILLLPRVGKACILCNWTVTFYSLPELSPVFGNIQVKNCSWIGGVDLNEFGSDHENPQSSGITILLSLNRRIQVVRIGEDARVIKKIDFPASSLTVRRDSIACVADSRNYALLEIERQLKIPLMSISSLDEAQPGNIVGQAQDISGSDGGGILRSASSAQSRPQSEVHDSQQHRRGTSLGNLISGNRRQEQRPADQDEPVFQEPPEPTGSPRPPEQIPSRDGTPQPQAEGLGRPGAAAKPKQVFLKPHIASPTPEEFLLVTGTGPLEPGIGMFVNLDGDPTRPTIEFDRYPKEIVVDGGPADLSSSRPDLGELEEGYVLAAMGREFDDGVHNGLEIQRWDADGSQAEPAKYWLEPPITDSSIVIPSQTLGLRSLLGSDETHFQEIVDRLRQQRFKPFSGGIAAIEGSTMSLRSIDSRTALSMEQMSKERELFERDNDSQDDDSLPEGWESSRNAEEEEFARRLAGSSAGLAVWSGHQIWWALRNPLILRLDAQLEAAAASDIKTVSERRELFAVLNSFRGRDAKSELEFLTFNYIRQKASILLLTSFLQADKESFSDPELRALEEVLVDSLLDPRVVLSLIPGVRNEVIETRRGIWIFGGVKTTADEYIATDAFDKGRAGVSILPAHTLQFLKRFLTSWRRKKGFGSIPDENEVFRTVDAALLAVLLELDQHSPPGLAKGKSVRADLYDLVDNGVDCFDRAETLIESYHRLFVLSRLYQSRRMAEEVLTTWRRIVEGERDDGGEFRDGEQRIREYLSKISNQALVQEYGVWLANRNPKLGVQVFADEKGRAPKFEPAHAVQILRQDAPDAVKYYLEYLVFGQGHTIYVNELITYYLDVVITHLQASAEARDVLIATYAAYRALRPLKPTYRQFLTDNAPPDDEVWQSRLRLLQLLGGPYEYDASTCRQRIESLEATAPDLLVPETIILDGRERKHENALRLLVHHLGDYDTAVAYCIRGGASIYSIYQATPSSPHPSAPETSRAPKRRESAPPTEDQQARLFRAVLSEFLAIEDVSDRVEQTGMLLDRFGGWFDVDEVLSLIPDSWSVDLIAGFLMRALRRMVVEKNETTVARALSSSQFLRIQHDLVVKIEEKGPTFEEALSAQSRVSLIPPNGIEHFERTAKFQIKDAKRILPDPPQAALGYPLDQLAVLLATDMAAAVCAHHSRRKHAHCPYVILDDDNGIAAARVHHHGAQRRHRVDAPPEGRHRHRAGPGAVLPAGRPVARMAPGAEALGEAGGAGGGGGAGIRETSCCWIKGGGHMT</sequence>
<keyword evidence="3" id="KW-0963">Cytoplasm</keyword>
<dbReference type="InterPro" id="IPR032914">
    <property type="entry name" value="Vam6/VPS39/TRAP1"/>
</dbReference>
<feature type="compositionally biased region" description="Basic and acidic residues" evidence="5">
    <location>
        <begin position="536"/>
        <end position="548"/>
    </location>
</feature>
<dbReference type="GO" id="GO:0015031">
    <property type="term" value="P:protein transport"/>
    <property type="evidence" value="ECO:0007669"/>
    <property type="project" value="UniProtKB-KW"/>
</dbReference>
<protein>
    <recommendedName>
        <fullName evidence="6">CNH domain-containing protein</fullName>
    </recommendedName>
</protein>
<dbReference type="GO" id="GO:0016020">
    <property type="term" value="C:membrane"/>
    <property type="evidence" value="ECO:0007669"/>
    <property type="project" value="TreeGrafter"/>
</dbReference>
<organism evidence="7 8">
    <name type="scientific">Neoarthrinium moseri</name>
    <dbReference type="NCBI Taxonomy" id="1658444"/>
    <lineage>
        <taxon>Eukaryota</taxon>
        <taxon>Fungi</taxon>
        <taxon>Dikarya</taxon>
        <taxon>Ascomycota</taxon>
        <taxon>Pezizomycotina</taxon>
        <taxon>Sordariomycetes</taxon>
        <taxon>Xylariomycetidae</taxon>
        <taxon>Amphisphaeriales</taxon>
        <taxon>Apiosporaceae</taxon>
        <taxon>Neoarthrinium</taxon>
    </lineage>
</organism>
<accession>A0A9P9WRL7</accession>
<evidence type="ECO:0000256" key="4">
    <source>
        <dbReference type="ARBA" id="ARBA00022927"/>
    </source>
</evidence>
<dbReference type="PROSITE" id="PS50219">
    <property type="entry name" value="CNH"/>
    <property type="match status" value="1"/>
</dbReference>
<feature type="region of interest" description="Disordered" evidence="5">
    <location>
        <begin position="1"/>
        <end position="20"/>
    </location>
</feature>
<keyword evidence="8" id="KW-1185">Reference proteome</keyword>
<feature type="compositionally biased region" description="Pro residues" evidence="5">
    <location>
        <begin position="313"/>
        <end position="327"/>
    </location>
</feature>
<dbReference type="GO" id="GO:0034058">
    <property type="term" value="P:endosomal vesicle fusion"/>
    <property type="evidence" value="ECO:0007669"/>
    <property type="project" value="TreeGrafter"/>
</dbReference>
<evidence type="ECO:0000259" key="6">
    <source>
        <dbReference type="PROSITE" id="PS50219"/>
    </source>
</evidence>
<evidence type="ECO:0000256" key="5">
    <source>
        <dbReference type="SAM" id="MobiDB-lite"/>
    </source>
</evidence>
<dbReference type="Proteomes" id="UP000829685">
    <property type="component" value="Unassembled WGS sequence"/>
</dbReference>
<dbReference type="GO" id="GO:0006914">
    <property type="term" value="P:autophagy"/>
    <property type="evidence" value="ECO:0007669"/>
    <property type="project" value="TreeGrafter"/>
</dbReference>
<feature type="region of interest" description="Disordered" evidence="5">
    <location>
        <begin position="1080"/>
        <end position="1106"/>
    </location>
</feature>